<sequence length="172" mass="18955">CAQLLNRGFRRGYGNPRDYVNTETLTLCSGVNDTPYALWSGPVFTCSKITTGGGDTRVPRPCLAFPAAQHLLALSGDGKGAVHGRGSHRGRIGEFHAPTADRITVPADPTFPPCVLCVLQRPIGRRRYDEHEDLSDVEEIVSVRSFNLEEKLKSKTYRGDFVHSMDGKAQKR</sequence>
<dbReference type="GeneTree" id="ENSGT00940000154717"/>
<organism evidence="1 2">
    <name type="scientific">Gallus gallus</name>
    <name type="common">Chicken</name>
    <dbReference type="NCBI Taxonomy" id="9031"/>
    <lineage>
        <taxon>Eukaryota</taxon>
        <taxon>Metazoa</taxon>
        <taxon>Chordata</taxon>
        <taxon>Craniata</taxon>
        <taxon>Vertebrata</taxon>
        <taxon>Euteleostomi</taxon>
        <taxon>Archelosauria</taxon>
        <taxon>Archosauria</taxon>
        <taxon>Dinosauria</taxon>
        <taxon>Saurischia</taxon>
        <taxon>Theropoda</taxon>
        <taxon>Coelurosauria</taxon>
        <taxon>Aves</taxon>
        <taxon>Neognathae</taxon>
        <taxon>Galloanserae</taxon>
        <taxon>Galliformes</taxon>
        <taxon>Phasianidae</taxon>
        <taxon>Phasianinae</taxon>
        <taxon>Gallus</taxon>
    </lineage>
</organism>
<name>A0A8V1A276_CHICK</name>
<reference evidence="1" key="2">
    <citation type="submission" date="2025-08" db="UniProtKB">
        <authorList>
            <consortium name="Ensembl"/>
        </authorList>
    </citation>
    <scope>IDENTIFICATION</scope>
    <source>
        <strain evidence="1">broiler</strain>
    </source>
</reference>
<dbReference type="Ensembl" id="ENSGALT00010061724.1">
    <property type="protein sequence ID" value="ENSGALP00010038104.1"/>
    <property type="gene ID" value="ENSGALG00010025289.1"/>
</dbReference>
<reference evidence="1" key="1">
    <citation type="submission" date="2020-11" db="EMBL/GenBank/DDBJ databases">
        <title>Gallus gallus (Chicken) genome, bGalGal1, GRCg7b, maternal haplotype autosomes + Z &amp; W.</title>
        <authorList>
            <person name="Warren W."/>
            <person name="Formenti G."/>
            <person name="Fedrigo O."/>
            <person name="Haase B."/>
            <person name="Mountcastle J."/>
            <person name="Balacco J."/>
            <person name="Tracey A."/>
            <person name="Schneider V."/>
            <person name="Okimoto R."/>
            <person name="Cheng H."/>
            <person name="Hawken R."/>
            <person name="Howe K."/>
            <person name="Jarvis E.D."/>
        </authorList>
    </citation>
    <scope>NUCLEOTIDE SEQUENCE [LARGE SCALE GENOMIC DNA]</scope>
    <source>
        <strain evidence="1">Broiler</strain>
    </source>
</reference>
<reference evidence="1" key="3">
    <citation type="submission" date="2025-09" db="UniProtKB">
        <authorList>
            <consortium name="Ensembl"/>
        </authorList>
    </citation>
    <scope>IDENTIFICATION</scope>
    <source>
        <strain evidence="1">broiler</strain>
    </source>
</reference>
<proteinExistence type="predicted"/>
<keyword evidence="2" id="KW-1185">Reference proteome</keyword>
<dbReference type="OrthoDB" id="5876800at2759"/>
<dbReference type="AlphaFoldDB" id="A0A8V1A276"/>
<gene>
    <name evidence="1" type="primary">KDM2B</name>
</gene>
<evidence type="ECO:0000313" key="1">
    <source>
        <dbReference type="Ensembl" id="ENSGALP00010038104.1"/>
    </source>
</evidence>
<dbReference type="Proteomes" id="UP000000539">
    <property type="component" value="Chromosome 15"/>
</dbReference>
<evidence type="ECO:0000313" key="2">
    <source>
        <dbReference type="Proteomes" id="UP000000539"/>
    </source>
</evidence>
<accession>A0A8V1A276</accession>
<protein>
    <submittedName>
        <fullName evidence="1">Lysine demethylase 2B</fullName>
    </submittedName>
</protein>